<protein>
    <submittedName>
        <fullName evidence="3">Hydratase</fullName>
    </submittedName>
</protein>
<dbReference type="RefSeq" id="WP_140843269.1">
    <property type="nucleotide sequence ID" value="NZ_RCZI01000004.1"/>
</dbReference>
<gene>
    <name evidence="3" type="ORF">EAH82_15760</name>
</gene>
<dbReference type="PANTHER" id="PTHR30143">
    <property type="entry name" value="ACID HYDRATASE"/>
    <property type="match status" value="1"/>
</dbReference>
<sequence length="267" mass="28101">MSTAPSLDPTAGDLLWAAWQSGVPIGALPFAVRPTDRTQGYALQAHLDNRTTASIAGWKIAATSVAGQKHINVSGPLAGRVLAERVHADGTALSMAGNRMAVAEAEFVFRMARDLPPRAAVYTRDEVVEAVADLCLGIEVPNSRFADFVGAGEAQLIADSACAHDFVLGPKVTHPWRALDLSAHAVHARVTGTARSYTRDGVGANVLGDPRTALTWLANELSQLGMTLAEGQFVTTGTCVVPLEIVPGDTVQADFGTLGRMSARFTD</sequence>
<organism evidence="3 4">
    <name type="scientific">Variovorax guangxiensis</name>
    <dbReference type="NCBI Taxonomy" id="1775474"/>
    <lineage>
        <taxon>Bacteria</taxon>
        <taxon>Pseudomonadati</taxon>
        <taxon>Pseudomonadota</taxon>
        <taxon>Betaproteobacteria</taxon>
        <taxon>Burkholderiales</taxon>
        <taxon>Comamonadaceae</taxon>
        <taxon>Variovorax</taxon>
    </lineage>
</organism>
<dbReference type="AlphaFoldDB" id="A0A502DN08"/>
<accession>A0A502DN08</accession>
<reference evidence="3 4" key="1">
    <citation type="journal article" date="2019" name="Environ. Microbiol.">
        <title>Species interactions and distinct microbial communities in high Arctic permafrost affected cryosols are associated with the CH4 and CO2 gas fluxes.</title>
        <authorList>
            <person name="Altshuler I."/>
            <person name="Hamel J."/>
            <person name="Turney S."/>
            <person name="Magnuson E."/>
            <person name="Levesque R."/>
            <person name="Greer C."/>
            <person name="Whyte L.G."/>
        </authorList>
    </citation>
    <scope>NUCLEOTIDE SEQUENCE [LARGE SCALE GENOMIC DNA]</scope>
    <source>
        <strain evidence="3 4">S06.C</strain>
    </source>
</reference>
<dbReference type="InterPro" id="IPR036663">
    <property type="entry name" value="Fumarylacetoacetase_C_sf"/>
</dbReference>
<keyword evidence="1" id="KW-0456">Lyase</keyword>
<dbReference type="PANTHER" id="PTHR30143:SF0">
    <property type="entry name" value="2-KETO-4-PENTENOATE HYDRATASE"/>
    <property type="match status" value="1"/>
</dbReference>
<dbReference type="GO" id="GO:0005737">
    <property type="term" value="C:cytoplasm"/>
    <property type="evidence" value="ECO:0007669"/>
    <property type="project" value="TreeGrafter"/>
</dbReference>
<dbReference type="OrthoDB" id="8961539at2"/>
<evidence type="ECO:0000313" key="3">
    <source>
        <dbReference type="EMBL" id="TPG25869.1"/>
    </source>
</evidence>
<dbReference type="SUPFAM" id="SSF56529">
    <property type="entry name" value="FAH"/>
    <property type="match status" value="1"/>
</dbReference>
<comment type="caution">
    <text evidence="3">The sequence shown here is derived from an EMBL/GenBank/DDBJ whole genome shotgun (WGS) entry which is preliminary data.</text>
</comment>
<name>A0A502DN08_9BURK</name>
<dbReference type="InterPro" id="IPR050772">
    <property type="entry name" value="Hydratase-Decarb/MhpD_sf"/>
</dbReference>
<evidence type="ECO:0000313" key="4">
    <source>
        <dbReference type="Proteomes" id="UP000319212"/>
    </source>
</evidence>
<dbReference type="Pfam" id="PF01557">
    <property type="entry name" value="FAA_hydrolase"/>
    <property type="match status" value="1"/>
</dbReference>
<dbReference type="GO" id="GO:0008684">
    <property type="term" value="F:2-oxopent-4-enoate hydratase activity"/>
    <property type="evidence" value="ECO:0007669"/>
    <property type="project" value="TreeGrafter"/>
</dbReference>
<proteinExistence type="predicted"/>
<evidence type="ECO:0000259" key="2">
    <source>
        <dbReference type="Pfam" id="PF01557"/>
    </source>
</evidence>
<dbReference type="Proteomes" id="UP000319212">
    <property type="component" value="Unassembled WGS sequence"/>
</dbReference>
<feature type="domain" description="Fumarylacetoacetase-like C-terminal" evidence="2">
    <location>
        <begin position="93"/>
        <end position="265"/>
    </location>
</feature>
<dbReference type="EMBL" id="RCZI01000004">
    <property type="protein sequence ID" value="TPG25869.1"/>
    <property type="molecule type" value="Genomic_DNA"/>
</dbReference>
<evidence type="ECO:0000256" key="1">
    <source>
        <dbReference type="ARBA" id="ARBA00023239"/>
    </source>
</evidence>
<dbReference type="InterPro" id="IPR011234">
    <property type="entry name" value="Fumarylacetoacetase-like_C"/>
</dbReference>
<dbReference type="Gene3D" id="3.90.850.10">
    <property type="entry name" value="Fumarylacetoacetase-like, C-terminal domain"/>
    <property type="match status" value="1"/>
</dbReference>